<proteinExistence type="inferred from homology"/>
<keyword evidence="9 10" id="KW-0326">Glycosidase</keyword>
<protein>
    <recommendedName>
        <fullName evidence="4 10">Mannan endo-1,6-alpha-mannosidase</fullName>
        <ecNumber evidence="4 10">3.2.1.101</ecNumber>
    </recommendedName>
</protein>
<dbReference type="FunCoup" id="A0A2T3AYR6">
    <property type="interactions" value="27"/>
</dbReference>
<dbReference type="RefSeq" id="XP_024719808.1">
    <property type="nucleotide sequence ID" value="XM_024862779.1"/>
</dbReference>
<reference evidence="13 14" key="1">
    <citation type="journal article" date="2018" name="New Phytol.">
        <title>Comparative genomics and transcriptomics depict ericoid mycorrhizal fungi as versatile saprotrophs and plant mutualists.</title>
        <authorList>
            <person name="Martino E."/>
            <person name="Morin E."/>
            <person name="Grelet G.A."/>
            <person name="Kuo A."/>
            <person name="Kohler A."/>
            <person name="Daghino S."/>
            <person name="Barry K.W."/>
            <person name="Cichocki N."/>
            <person name="Clum A."/>
            <person name="Dockter R.B."/>
            <person name="Hainaut M."/>
            <person name="Kuo R.C."/>
            <person name="LaButti K."/>
            <person name="Lindahl B.D."/>
            <person name="Lindquist E.A."/>
            <person name="Lipzen A."/>
            <person name="Khouja H.R."/>
            <person name="Magnuson J."/>
            <person name="Murat C."/>
            <person name="Ohm R.A."/>
            <person name="Singer S.W."/>
            <person name="Spatafora J.W."/>
            <person name="Wang M."/>
            <person name="Veneault-Fourrey C."/>
            <person name="Henrissat B."/>
            <person name="Grigoriev I.V."/>
            <person name="Martin F.M."/>
            <person name="Perotto S."/>
        </authorList>
    </citation>
    <scope>NUCLEOTIDE SEQUENCE [LARGE SCALE GENOMIC DNA]</scope>
    <source>
        <strain evidence="13 14">ATCC 22711</strain>
    </source>
</reference>
<evidence type="ECO:0000313" key="13">
    <source>
        <dbReference type="EMBL" id="PSS15209.1"/>
    </source>
</evidence>
<evidence type="ECO:0000256" key="7">
    <source>
        <dbReference type="ARBA" id="ARBA00023136"/>
    </source>
</evidence>
<sequence>MRLPSSWVATAVLCTLAGQGARAAISLDLASTESIKKAASTVAYDLMRYYTGNNTGDVPGNLPDPYYWWEAGAMFGSMINYWYYTNDTTYNDVTKQALLHQVGEENDYMPNNQTKTEGNDDQGFWGMAAMTAAETRFQDPPSTQPGWLALAQGVFNTQAARWDNKTCGGGLRWQIYSWNQGYNYKNSISNGCFFNLAARLALYTGNTMYSDWAVKTWDWVSGVGLLSPAYEVFDGAQNTDNCTAKDHTRWTYNAGIYLLGSAAMYNHTNGSAIWRERVMGLLNSSEVFFVNGTMYEPCESGIKGCNVDQRSFKAYFARSLAATAELAPFTHSIIMPKLASSAAAAIKTCTAGNSGTQCGLKWTTGANDGSLGVGEQLAVLEVVQSNLVDGAPGWVSAVRGTGTSKGDVNAANGSTHSEESLIMGRVTTADRVGAGIVTALVLLGVTCGCVTMVVG</sequence>
<keyword evidence="6 10" id="KW-0378">Hydrolase</keyword>
<evidence type="ECO:0000256" key="2">
    <source>
        <dbReference type="ARBA" id="ARBA00004308"/>
    </source>
</evidence>
<feature type="transmembrane region" description="Helical" evidence="11">
    <location>
        <begin position="432"/>
        <end position="454"/>
    </location>
</feature>
<evidence type="ECO:0000256" key="10">
    <source>
        <dbReference type="PIRNR" id="PIRNR016302"/>
    </source>
</evidence>
<dbReference type="OrthoDB" id="4187847at2759"/>
<dbReference type="GO" id="GO:0009272">
    <property type="term" value="P:fungal-type cell wall biogenesis"/>
    <property type="evidence" value="ECO:0007669"/>
    <property type="project" value="TreeGrafter"/>
</dbReference>
<gene>
    <name evidence="13" type="ORF">M430DRAFT_142714</name>
</gene>
<organism evidence="13 14">
    <name type="scientific">Amorphotheca resinae ATCC 22711</name>
    <dbReference type="NCBI Taxonomy" id="857342"/>
    <lineage>
        <taxon>Eukaryota</taxon>
        <taxon>Fungi</taxon>
        <taxon>Dikarya</taxon>
        <taxon>Ascomycota</taxon>
        <taxon>Pezizomycotina</taxon>
        <taxon>Leotiomycetes</taxon>
        <taxon>Helotiales</taxon>
        <taxon>Amorphothecaceae</taxon>
        <taxon>Amorphotheca</taxon>
    </lineage>
</organism>
<evidence type="ECO:0000256" key="11">
    <source>
        <dbReference type="SAM" id="Phobius"/>
    </source>
</evidence>
<keyword evidence="5 12" id="KW-0732">Signal</keyword>
<dbReference type="Proteomes" id="UP000241818">
    <property type="component" value="Unassembled WGS sequence"/>
</dbReference>
<dbReference type="Pfam" id="PF03663">
    <property type="entry name" value="Glyco_hydro_76"/>
    <property type="match status" value="1"/>
</dbReference>
<evidence type="ECO:0000256" key="12">
    <source>
        <dbReference type="SAM" id="SignalP"/>
    </source>
</evidence>
<dbReference type="PANTHER" id="PTHR12145">
    <property type="entry name" value="MANNAN ENDO-1,6-ALPHA-MANNOSIDASE DCW1"/>
    <property type="match status" value="1"/>
</dbReference>
<keyword evidence="11" id="KW-0812">Transmembrane</keyword>
<comment type="similarity">
    <text evidence="3 10">Belongs to the glycosyl hydrolase 76 family.</text>
</comment>
<dbReference type="Gene3D" id="1.50.10.20">
    <property type="match status" value="1"/>
</dbReference>
<dbReference type="SUPFAM" id="SSF48208">
    <property type="entry name" value="Six-hairpin glycosidases"/>
    <property type="match status" value="1"/>
</dbReference>
<dbReference type="GeneID" id="36570860"/>
<evidence type="ECO:0000256" key="8">
    <source>
        <dbReference type="ARBA" id="ARBA00023180"/>
    </source>
</evidence>
<evidence type="ECO:0000256" key="1">
    <source>
        <dbReference type="ARBA" id="ARBA00001452"/>
    </source>
</evidence>
<evidence type="ECO:0000256" key="4">
    <source>
        <dbReference type="ARBA" id="ARBA00012350"/>
    </source>
</evidence>
<comment type="subcellular location">
    <subcellularLocation>
        <location evidence="2">Endomembrane system</location>
    </subcellularLocation>
</comment>
<keyword evidence="11" id="KW-1133">Transmembrane helix</keyword>
<dbReference type="InterPro" id="IPR014480">
    <property type="entry name" value="Mannan-1_6-alpha_mannosidase"/>
</dbReference>
<dbReference type="GO" id="GO:0012505">
    <property type="term" value="C:endomembrane system"/>
    <property type="evidence" value="ECO:0007669"/>
    <property type="project" value="UniProtKB-SubCell"/>
</dbReference>
<dbReference type="GO" id="GO:0008496">
    <property type="term" value="F:mannan endo-1,6-alpha-mannosidase activity"/>
    <property type="evidence" value="ECO:0007669"/>
    <property type="project" value="UniProtKB-UniRule"/>
</dbReference>
<evidence type="ECO:0000256" key="6">
    <source>
        <dbReference type="ARBA" id="ARBA00022801"/>
    </source>
</evidence>
<dbReference type="PANTHER" id="PTHR12145:SF41">
    <property type="entry name" value="MANNAN ENDO-1,6-ALPHA-MANNOSIDASE"/>
    <property type="match status" value="1"/>
</dbReference>
<dbReference type="EMBL" id="KZ679013">
    <property type="protein sequence ID" value="PSS15209.1"/>
    <property type="molecule type" value="Genomic_DNA"/>
</dbReference>
<dbReference type="AlphaFoldDB" id="A0A2T3AYR6"/>
<comment type="catalytic activity">
    <reaction evidence="1 10">
        <text>Random hydrolysis of (1-&gt;6)-alpha-D-mannosidic linkages in unbranched (1-&gt;6)-mannans.</text>
        <dbReference type="EC" id="3.2.1.101"/>
    </reaction>
</comment>
<evidence type="ECO:0000256" key="3">
    <source>
        <dbReference type="ARBA" id="ARBA00009699"/>
    </source>
</evidence>
<dbReference type="InParanoid" id="A0A2T3AYR6"/>
<dbReference type="GO" id="GO:0016052">
    <property type="term" value="P:carbohydrate catabolic process"/>
    <property type="evidence" value="ECO:0007669"/>
    <property type="project" value="InterPro"/>
</dbReference>
<evidence type="ECO:0000313" key="14">
    <source>
        <dbReference type="Proteomes" id="UP000241818"/>
    </source>
</evidence>
<feature type="chain" id="PRO_5015560664" description="Mannan endo-1,6-alpha-mannosidase" evidence="12">
    <location>
        <begin position="24"/>
        <end position="455"/>
    </location>
</feature>
<accession>A0A2T3AYR6</accession>
<evidence type="ECO:0000256" key="5">
    <source>
        <dbReference type="ARBA" id="ARBA00022729"/>
    </source>
</evidence>
<keyword evidence="14" id="KW-1185">Reference proteome</keyword>
<name>A0A2T3AYR6_AMORE</name>
<dbReference type="STRING" id="857342.A0A2T3AYR6"/>
<dbReference type="InterPro" id="IPR005198">
    <property type="entry name" value="Glyco_hydro_76"/>
</dbReference>
<feature type="signal peptide" evidence="12">
    <location>
        <begin position="1"/>
        <end position="23"/>
    </location>
</feature>
<dbReference type="FunFam" id="1.50.10.20:FF:000006">
    <property type="entry name" value="Mannan endo-1,6-alpha-mannosidase"/>
    <property type="match status" value="1"/>
</dbReference>
<dbReference type="PIRSF" id="PIRSF016302">
    <property type="entry name" value="Man_a_manosd"/>
    <property type="match status" value="1"/>
</dbReference>
<dbReference type="EC" id="3.2.1.101" evidence="4 10"/>
<evidence type="ECO:0000256" key="9">
    <source>
        <dbReference type="ARBA" id="ARBA00023295"/>
    </source>
</evidence>
<keyword evidence="7 11" id="KW-0472">Membrane</keyword>
<dbReference type="InterPro" id="IPR008928">
    <property type="entry name" value="6-hairpin_glycosidase_sf"/>
</dbReference>
<keyword evidence="8" id="KW-0325">Glycoprotein</keyword>